<proteinExistence type="predicted"/>
<accession>A0AAV4WVE1</accession>
<reference evidence="2 3" key="1">
    <citation type="submission" date="2021-06" db="EMBL/GenBank/DDBJ databases">
        <title>Caerostris darwini draft genome.</title>
        <authorList>
            <person name="Kono N."/>
            <person name="Arakawa K."/>
        </authorList>
    </citation>
    <scope>NUCLEOTIDE SEQUENCE [LARGE SCALE GENOMIC DNA]</scope>
</reference>
<dbReference type="AlphaFoldDB" id="A0AAV4WVE1"/>
<dbReference type="EMBL" id="BPLQ01015080">
    <property type="protein sequence ID" value="GIY85769.1"/>
    <property type="molecule type" value="Genomic_DNA"/>
</dbReference>
<feature type="region of interest" description="Disordered" evidence="1">
    <location>
        <begin position="1"/>
        <end position="24"/>
    </location>
</feature>
<sequence length="84" mass="9148">MLEDSGSNPLDPETGRHDAEGDDEYRIYSRRVPHANATQLSFRKAITSAVLGNTSVEHEVHRCSITGSREVIGMGIMVDTTSAC</sequence>
<evidence type="ECO:0000256" key="1">
    <source>
        <dbReference type="SAM" id="MobiDB-lite"/>
    </source>
</evidence>
<protein>
    <submittedName>
        <fullName evidence="2">Uncharacterized protein</fullName>
    </submittedName>
</protein>
<keyword evidence="3" id="KW-1185">Reference proteome</keyword>
<name>A0AAV4WVE1_9ARAC</name>
<evidence type="ECO:0000313" key="2">
    <source>
        <dbReference type="EMBL" id="GIY85769.1"/>
    </source>
</evidence>
<organism evidence="2 3">
    <name type="scientific">Caerostris darwini</name>
    <dbReference type="NCBI Taxonomy" id="1538125"/>
    <lineage>
        <taxon>Eukaryota</taxon>
        <taxon>Metazoa</taxon>
        <taxon>Ecdysozoa</taxon>
        <taxon>Arthropoda</taxon>
        <taxon>Chelicerata</taxon>
        <taxon>Arachnida</taxon>
        <taxon>Araneae</taxon>
        <taxon>Araneomorphae</taxon>
        <taxon>Entelegynae</taxon>
        <taxon>Araneoidea</taxon>
        <taxon>Araneidae</taxon>
        <taxon>Caerostris</taxon>
    </lineage>
</organism>
<comment type="caution">
    <text evidence="2">The sequence shown here is derived from an EMBL/GenBank/DDBJ whole genome shotgun (WGS) entry which is preliminary data.</text>
</comment>
<dbReference type="Proteomes" id="UP001054837">
    <property type="component" value="Unassembled WGS sequence"/>
</dbReference>
<gene>
    <name evidence="2" type="ORF">CDAR_594571</name>
</gene>
<feature type="compositionally biased region" description="Basic and acidic residues" evidence="1">
    <location>
        <begin position="13"/>
        <end position="24"/>
    </location>
</feature>
<evidence type="ECO:0000313" key="3">
    <source>
        <dbReference type="Proteomes" id="UP001054837"/>
    </source>
</evidence>